<dbReference type="EMBL" id="JABBNU010000002">
    <property type="protein sequence ID" value="NMM47643.1"/>
    <property type="molecule type" value="Genomic_DNA"/>
</dbReference>
<proteinExistence type="predicted"/>
<name>A0A848IT52_9BACT</name>
<evidence type="ECO:0000313" key="2">
    <source>
        <dbReference type="Proteomes" id="UP000559010"/>
    </source>
</evidence>
<sequence length="419" mass="48004">MIRLTIICIATCLWTQSFGQVNTITPRVGIEGIPITIDESRIDDVTSEYGSNYRLVEHKLLTEFKYDSLGLTFGIDPMDANKIVRKISVQSPFKAQTKNGIILNQSTMKDVQNLYNETGCFTNYSTAYCPQDGITFYIKRDPSKKGFDTNEVIFKIEINNNNEFGIPSRVNFKYDDQPTAKKLEKLQSILNSKNFDLKEIEQYFEKEQNNKGPFAISSFMGFSRNLEFDIFQSYRDFQLGRDHYELIILTSNDSLVYCKLTTKDNLIIERKEFKIISYNLNKRKAKYTNEIDLNNSLSSPINIYTFGTFCGFVGTPPDKCGEMLRLVNDNNYSELSGWLKSLNPEISAYGYVGLSFLELNGKKIKQEEKALMNHISLLDIQLNTCNGCIVGETDTFKDALLSKKIKNNYKAFKQSGWLN</sequence>
<accession>A0A848IT52</accession>
<evidence type="ECO:0000313" key="1">
    <source>
        <dbReference type="EMBL" id="NMM47643.1"/>
    </source>
</evidence>
<organism evidence="1 2">
    <name type="scientific">Marinigracilibium pacificum</name>
    <dbReference type="NCBI Taxonomy" id="2729599"/>
    <lineage>
        <taxon>Bacteria</taxon>
        <taxon>Pseudomonadati</taxon>
        <taxon>Bacteroidota</taxon>
        <taxon>Cytophagia</taxon>
        <taxon>Cytophagales</taxon>
        <taxon>Flammeovirgaceae</taxon>
        <taxon>Marinigracilibium</taxon>
    </lineage>
</organism>
<protein>
    <submittedName>
        <fullName evidence="1">Uncharacterized protein</fullName>
    </submittedName>
</protein>
<keyword evidence="2" id="KW-1185">Reference proteome</keyword>
<gene>
    <name evidence="1" type="ORF">HH304_04470</name>
</gene>
<reference evidence="1 2" key="1">
    <citation type="submission" date="2020-04" db="EMBL/GenBank/DDBJ databases">
        <title>Flammeovirgaceae bacterium KN852 isolated from deep sea.</title>
        <authorList>
            <person name="Zhang D.-C."/>
        </authorList>
    </citation>
    <scope>NUCLEOTIDE SEQUENCE [LARGE SCALE GENOMIC DNA]</scope>
    <source>
        <strain evidence="1 2">KN852</strain>
    </source>
</reference>
<dbReference type="RefSeq" id="WP_169678261.1">
    <property type="nucleotide sequence ID" value="NZ_JABBNU010000002.1"/>
</dbReference>
<dbReference type="AlphaFoldDB" id="A0A848IT52"/>
<dbReference type="Proteomes" id="UP000559010">
    <property type="component" value="Unassembled WGS sequence"/>
</dbReference>
<comment type="caution">
    <text evidence="1">The sequence shown here is derived from an EMBL/GenBank/DDBJ whole genome shotgun (WGS) entry which is preliminary data.</text>
</comment>